<gene>
    <name evidence="1" type="ORF">ADL12_31805</name>
</gene>
<reference evidence="2" key="1">
    <citation type="submission" date="2015-10" db="EMBL/GenBank/DDBJ databases">
        <authorList>
            <person name="Ju K.-S."/>
            <person name="Doroghazi J.R."/>
            <person name="Metcalf W.W."/>
        </authorList>
    </citation>
    <scope>NUCLEOTIDE SEQUENCE [LARGE SCALE GENOMIC DNA]</scope>
    <source>
        <strain evidence="2">NRRL 3151</strain>
    </source>
</reference>
<dbReference type="Proteomes" id="UP000053923">
    <property type="component" value="Unassembled WGS sequence"/>
</dbReference>
<accession>A0A117MNA1</accession>
<evidence type="ECO:0008006" key="3">
    <source>
        <dbReference type="Google" id="ProtNLM"/>
    </source>
</evidence>
<organism evidence="1 2">
    <name type="scientific">Streptomyces regalis</name>
    <dbReference type="NCBI Taxonomy" id="68262"/>
    <lineage>
        <taxon>Bacteria</taxon>
        <taxon>Bacillati</taxon>
        <taxon>Actinomycetota</taxon>
        <taxon>Actinomycetes</taxon>
        <taxon>Kitasatosporales</taxon>
        <taxon>Streptomycetaceae</taxon>
        <taxon>Streptomyces</taxon>
    </lineage>
</organism>
<protein>
    <recommendedName>
        <fullName evidence="3">Polyketide cyclase</fullName>
    </recommendedName>
</protein>
<dbReference type="EMBL" id="LLZG01000360">
    <property type="protein sequence ID" value="KUL26752.1"/>
    <property type="molecule type" value="Genomic_DNA"/>
</dbReference>
<name>A0A117MNA1_9ACTN</name>
<evidence type="ECO:0000313" key="1">
    <source>
        <dbReference type="EMBL" id="KUL26752.1"/>
    </source>
</evidence>
<sequence length="171" mass="19057">MAAMNSNWPTAELDPVRRLRVLAGGLHAVMYADAHLDLPFTEVWAVAGDLEHELPHLVPTLRAFRCYPTSEDRQLAWAYGPLGHRARFDVLLQTGWCLMQSRYVVGGMAAVSEGSGTRFAVLGGLRQPWSTPFQRALRPLGRSRGLMMVDRAARRALVRRDRGPAEAHGDR</sequence>
<evidence type="ECO:0000313" key="2">
    <source>
        <dbReference type="Proteomes" id="UP000053923"/>
    </source>
</evidence>
<dbReference type="AlphaFoldDB" id="A0A117MNA1"/>
<comment type="caution">
    <text evidence="1">The sequence shown here is derived from an EMBL/GenBank/DDBJ whole genome shotgun (WGS) entry which is preliminary data.</text>
</comment>
<keyword evidence="2" id="KW-1185">Reference proteome</keyword>
<proteinExistence type="predicted"/>